<protein>
    <submittedName>
        <fullName evidence="2">Rod shape-determining protein MreB</fullName>
    </submittedName>
</protein>
<dbReference type="EMBL" id="CADCUN010000188">
    <property type="protein sequence ID" value="CAA9394504.1"/>
    <property type="molecule type" value="Genomic_DNA"/>
</dbReference>
<sequence>GLGTAAHRGRVERRGAPGPRGAAAQHRGRRPIHPGPDPARARRRHHGPRDRADRRGSVAPGSRRASPARDRHARPRGRGPAVQRRVRRRQVRRGVRGAPAGARLGSSAVL</sequence>
<evidence type="ECO:0000313" key="2">
    <source>
        <dbReference type="EMBL" id="CAA9394504.1"/>
    </source>
</evidence>
<feature type="compositionally biased region" description="Low complexity" evidence="1">
    <location>
        <begin position="16"/>
        <end position="25"/>
    </location>
</feature>
<proteinExistence type="predicted"/>
<feature type="non-terminal residue" evidence="2">
    <location>
        <position position="110"/>
    </location>
</feature>
<feature type="region of interest" description="Disordered" evidence="1">
    <location>
        <begin position="1"/>
        <end position="110"/>
    </location>
</feature>
<feature type="compositionally biased region" description="Basic residues" evidence="1">
    <location>
        <begin position="84"/>
        <end position="95"/>
    </location>
</feature>
<name>A0A6J4NWJ0_9ACTN</name>
<feature type="non-terminal residue" evidence="2">
    <location>
        <position position="1"/>
    </location>
</feature>
<accession>A0A6J4NWJ0</accession>
<evidence type="ECO:0000256" key="1">
    <source>
        <dbReference type="SAM" id="MobiDB-lite"/>
    </source>
</evidence>
<reference evidence="2" key="1">
    <citation type="submission" date="2020-02" db="EMBL/GenBank/DDBJ databases">
        <authorList>
            <person name="Meier V. D."/>
        </authorList>
    </citation>
    <scope>NUCLEOTIDE SEQUENCE</scope>
    <source>
        <strain evidence="2">AVDCRST_MAG60</strain>
    </source>
</reference>
<organism evidence="2">
    <name type="scientific">uncultured Nocardioides sp</name>
    <dbReference type="NCBI Taxonomy" id="198441"/>
    <lineage>
        <taxon>Bacteria</taxon>
        <taxon>Bacillati</taxon>
        <taxon>Actinomycetota</taxon>
        <taxon>Actinomycetes</taxon>
        <taxon>Propionibacteriales</taxon>
        <taxon>Nocardioidaceae</taxon>
        <taxon>Nocardioides</taxon>
        <taxon>environmental samples</taxon>
    </lineage>
</organism>
<gene>
    <name evidence="2" type="ORF">AVDCRST_MAG60-1741</name>
</gene>
<dbReference type="AlphaFoldDB" id="A0A6J4NWJ0"/>